<organism evidence="2">
    <name type="scientific">Burkholderia pseudomallei 1710a</name>
    <dbReference type="NCBI Taxonomy" id="320371"/>
    <lineage>
        <taxon>Bacteria</taxon>
        <taxon>Pseudomonadati</taxon>
        <taxon>Pseudomonadota</taxon>
        <taxon>Betaproteobacteria</taxon>
        <taxon>Burkholderiales</taxon>
        <taxon>Burkholderiaceae</taxon>
        <taxon>Burkholderia</taxon>
        <taxon>pseudomallei group</taxon>
    </lineage>
</organism>
<name>A0A0E1VSE6_BURPE</name>
<dbReference type="EMBL" id="CM000833">
    <property type="protein sequence ID" value="EET02891.1"/>
    <property type="molecule type" value="Genomic_DNA"/>
</dbReference>
<gene>
    <name evidence="2" type="ORF">BURPS1710A_A0159</name>
</gene>
<accession>A0A0E1VSE6</accession>
<feature type="region of interest" description="Disordered" evidence="1">
    <location>
        <begin position="1"/>
        <end position="38"/>
    </location>
</feature>
<dbReference type="Proteomes" id="UP000001812">
    <property type="component" value="Chromosome II"/>
</dbReference>
<dbReference type="HOGENOM" id="CLU_3325535_0_0_4"/>
<proteinExistence type="predicted"/>
<protein>
    <submittedName>
        <fullName evidence="2">Uncharacterized protein</fullName>
    </submittedName>
</protein>
<sequence length="38" mass="4154">MRKTAYGLKGCATGARRRDAARAPFPRPAAPAETRRQP</sequence>
<evidence type="ECO:0000256" key="1">
    <source>
        <dbReference type="SAM" id="MobiDB-lite"/>
    </source>
</evidence>
<reference evidence="2" key="1">
    <citation type="submission" date="2009-05" db="EMBL/GenBank/DDBJ databases">
        <authorList>
            <person name="Harkins D.M."/>
            <person name="DeShazer D."/>
            <person name="Woods D.E."/>
            <person name="Brinkac L.M."/>
            <person name="Brown K.A."/>
            <person name="Hung G.C."/>
            <person name="Tuanyok A."/>
            <person name="Zhang B."/>
            <person name="Nierman W.C."/>
        </authorList>
    </citation>
    <scope>NUCLEOTIDE SEQUENCE [LARGE SCALE GENOMIC DNA]</scope>
    <source>
        <strain evidence="2">1710a</strain>
    </source>
</reference>
<dbReference type="AlphaFoldDB" id="A0A0E1VSE6"/>
<evidence type="ECO:0000313" key="2">
    <source>
        <dbReference type="EMBL" id="EET02891.1"/>
    </source>
</evidence>